<evidence type="ECO:0000256" key="3">
    <source>
        <dbReference type="ARBA" id="ARBA00022475"/>
    </source>
</evidence>
<dbReference type="SUPFAM" id="SSF54523">
    <property type="entry name" value="Pili subunits"/>
    <property type="match status" value="1"/>
</dbReference>
<evidence type="ECO:0000256" key="2">
    <source>
        <dbReference type="ARBA" id="ARBA00021549"/>
    </source>
</evidence>
<evidence type="ECO:0000313" key="14">
    <source>
        <dbReference type="Proteomes" id="UP001596977"/>
    </source>
</evidence>
<sequence length="156" mass="15780">MPGGRAIRRDEAGLTLVEMLVVLAIIGVISGAAVLGIGAATRAPTAEAEAHRLATQLQAAGDDAMLGDRLIAFTVAEDGYGFADVADGKLTQRTRGPLGFHRLPAGMVMTLDAKPPVMLGADGSGQPVTATIEAGGQTWRVAFDGITATASAVPAS</sequence>
<evidence type="ECO:0000313" key="13">
    <source>
        <dbReference type="EMBL" id="MFD0945799.1"/>
    </source>
</evidence>
<dbReference type="Gene3D" id="3.55.40.10">
    <property type="entry name" value="minor pseudopilin epsh domain"/>
    <property type="match status" value="1"/>
</dbReference>
<evidence type="ECO:0000256" key="8">
    <source>
        <dbReference type="ARBA" id="ARBA00023136"/>
    </source>
</evidence>
<dbReference type="NCBIfam" id="TIGR02532">
    <property type="entry name" value="IV_pilin_GFxxxE"/>
    <property type="match status" value="1"/>
</dbReference>
<keyword evidence="5" id="KW-0997">Cell inner membrane</keyword>
<dbReference type="Proteomes" id="UP001596977">
    <property type="component" value="Unassembled WGS sequence"/>
</dbReference>
<comment type="subcellular location">
    <subcellularLocation>
        <location evidence="1">Cell inner membrane</location>
        <topology evidence="1">Single-pass membrane protein</topology>
    </subcellularLocation>
</comment>
<dbReference type="EMBL" id="JBHTJG010000002">
    <property type="protein sequence ID" value="MFD0945799.1"/>
    <property type="molecule type" value="Genomic_DNA"/>
</dbReference>
<accession>A0ABW3H3A1</accession>
<evidence type="ECO:0000256" key="4">
    <source>
        <dbReference type="ARBA" id="ARBA00022481"/>
    </source>
</evidence>
<protein>
    <recommendedName>
        <fullName evidence="2">Type II secretion system protein H</fullName>
    </recommendedName>
    <alternativeName>
        <fullName evidence="10">General secretion pathway protein H</fullName>
    </alternativeName>
</protein>
<dbReference type="InterPro" id="IPR022346">
    <property type="entry name" value="T2SS_GspH"/>
</dbReference>
<feature type="transmembrane region" description="Helical" evidence="11">
    <location>
        <begin position="12"/>
        <end position="37"/>
    </location>
</feature>
<reference evidence="14" key="1">
    <citation type="journal article" date="2019" name="Int. J. Syst. Evol. Microbiol.">
        <title>The Global Catalogue of Microorganisms (GCM) 10K type strain sequencing project: providing services to taxonomists for standard genome sequencing and annotation.</title>
        <authorList>
            <consortium name="The Broad Institute Genomics Platform"/>
            <consortium name="The Broad Institute Genome Sequencing Center for Infectious Disease"/>
            <person name="Wu L."/>
            <person name="Ma J."/>
        </authorList>
    </citation>
    <scope>NUCLEOTIDE SEQUENCE [LARGE SCALE GENOMIC DNA]</scope>
    <source>
        <strain evidence="14">CCUG 62982</strain>
    </source>
</reference>
<evidence type="ECO:0000256" key="6">
    <source>
        <dbReference type="ARBA" id="ARBA00022692"/>
    </source>
</evidence>
<evidence type="ECO:0000256" key="11">
    <source>
        <dbReference type="SAM" id="Phobius"/>
    </source>
</evidence>
<evidence type="ECO:0000256" key="5">
    <source>
        <dbReference type="ARBA" id="ARBA00022519"/>
    </source>
</evidence>
<comment type="similarity">
    <text evidence="9">Belongs to the GSP H family.</text>
</comment>
<evidence type="ECO:0000256" key="9">
    <source>
        <dbReference type="ARBA" id="ARBA00025772"/>
    </source>
</evidence>
<evidence type="ECO:0000256" key="1">
    <source>
        <dbReference type="ARBA" id="ARBA00004377"/>
    </source>
</evidence>
<organism evidence="13 14">
    <name type="scientific">Sphingomonas canadensis</name>
    <dbReference type="NCBI Taxonomy" id="1219257"/>
    <lineage>
        <taxon>Bacteria</taxon>
        <taxon>Pseudomonadati</taxon>
        <taxon>Pseudomonadota</taxon>
        <taxon>Alphaproteobacteria</taxon>
        <taxon>Sphingomonadales</taxon>
        <taxon>Sphingomonadaceae</taxon>
        <taxon>Sphingomonas</taxon>
    </lineage>
</organism>
<gene>
    <name evidence="13" type="ORF">ACFQ1E_05565</name>
</gene>
<keyword evidence="6 11" id="KW-0812">Transmembrane</keyword>
<keyword evidence="7 11" id="KW-1133">Transmembrane helix</keyword>
<dbReference type="RefSeq" id="WP_264943398.1">
    <property type="nucleotide sequence ID" value="NZ_JAPDRA010000002.1"/>
</dbReference>
<comment type="caution">
    <text evidence="13">The sequence shown here is derived from an EMBL/GenBank/DDBJ whole genome shotgun (WGS) entry which is preliminary data.</text>
</comment>
<dbReference type="Pfam" id="PF12019">
    <property type="entry name" value="GspH"/>
    <property type="match status" value="1"/>
</dbReference>
<feature type="domain" description="General secretion pathway GspH" evidence="12">
    <location>
        <begin position="49"/>
        <end position="142"/>
    </location>
</feature>
<proteinExistence type="inferred from homology"/>
<keyword evidence="4" id="KW-0488">Methylation</keyword>
<dbReference type="InterPro" id="IPR012902">
    <property type="entry name" value="N_methyl_site"/>
</dbReference>
<keyword evidence="14" id="KW-1185">Reference proteome</keyword>
<dbReference type="InterPro" id="IPR045584">
    <property type="entry name" value="Pilin-like"/>
</dbReference>
<evidence type="ECO:0000259" key="12">
    <source>
        <dbReference type="Pfam" id="PF12019"/>
    </source>
</evidence>
<dbReference type="PROSITE" id="PS00409">
    <property type="entry name" value="PROKAR_NTER_METHYL"/>
    <property type="match status" value="1"/>
</dbReference>
<keyword evidence="8 11" id="KW-0472">Membrane</keyword>
<evidence type="ECO:0000256" key="7">
    <source>
        <dbReference type="ARBA" id="ARBA00022989"/>
    </source>
</evidence>
<name>A0ABW3H3A1_9SPHN</name>
<evidence type="ECO:0000256" key="10">
    <source>
        <dbReference type="ARBA" id="ARBA00030775"/>
    </source>
</evidence>
<keyword evidence="3" id="KW-1003">Cell membrane</keyword>
<dbReference type="Pfam" id="PF07963">
    <property type="entry name" value="N_methyl"/>
    <property type="match status" value="1"/>
</dbReference>